<sequence>MTPSDDQILPICYYWASKLLDENISFDELVNVGYIWGRSVDNPKLLQQWIKFKMLHFIMYESRGVRKDSPGDVKSISLEDLPEIVDKYYGSIDEITEMRGDLNNVIMTTCTEEESNVIYMRYWEEKKVKDIAKILGITPPSVCVKIKNILKKIRIGYEQRR</sequence>
<reference evidence="2" key="1">
    <citation type="journal article" date="2015" name="Nature">
        <title>Complex archaea that bridge the gap between prokaryotes and eukaryotes.</title>
        <authorList>
            <person name="Spang A."/>
            <person name="Saw J.H."/>
            <person name="Jorgensen S.L."/>
            <person name="Zaremba-Niedzwiedzka K."/>
            <person name="Martijn J."/>
            <person name="Lind A.E."/>
            <person name="van Eijk R."/>
            <person name="Schleper C."/>
            <person name="Guy L."/>
            <person name="Ettema T.J."/>
        </authorList>
    </citation>
    <scope>NUCLEOTIDE SEQUENCE</scope>
</reference>
<organism evidence="2">
    <name type="scientific">marine sediment metagenome</name>
    <dbReference type="NCBI Taxonomy" id="412755"/>
    <lineage>
        <taxon>unclassified sequences</taxon>
        <taxon>metagenomes</taxon>
        <taxon>ecological metagenomes</taxon>
    </lineage>
</organism>
<dbReference type="GO" id="GO:0003677">
    <property type="term" value="F:DNA binding"/>
    <property type="evidence" value="ECO:0007669"/>
    <property type="project" value="InterPro"/>
</dbReference>
<dbReference type="SUPFAM" id="SSF88659">
    <property type="entry name" value="Sigma3 and sigma4 domains of RNA polymerase sigma factors"/>
    <property type="match status" value="1"/>
</dbReference>
<dbReference type="Pfam" id="PF08281">
    <property type="entry name" value="Sigma70_r4_2"/>
    <property type="match status" value="1"/>
</dbReference>
<dbReference type="GO" id="GO:0006352">
    <property type="term" value="P:DNA-templated transcription initiation"/>
    <property type="evidence" value="ECO:0007669"/>
    <property type="project" value="InterPro"/>
</dbReference>
<dbReference type="Gene3D" id="1.20.140.160">
    <property type="match status" value="1"/>
</dbReference>
<gene>
    <name evidence="2" type="ORF">LCGC14_2185080</name>
</gene>
<dbReference type="AlphaFoldDB" id="A0A0F9DLB2"/>
<name>A0A0F9DLB2_9ZZZZ</name>
<accession>A0A0F9DLB2</accession>
<dbReference type="EMBL" id="LAZR01028488">
    <property type="protein sequence ID" value="KKL62449.1"/>
    <property type="molecule type" value="Genomic_DNA"/>
</dbReference>
<dbReference type="InterPro" id="IPR013249">
    <property type="entry name" value="RNA_pol_sigma70_r4_t2"/>
</dbReference>
<protein>
    <recommendedName>
        <fullName evidence="1">RNA polymerase sigma factor 70 region 4 type 2 domain-containing protein</fullName>
    </recommendedName>
</protein>
<feature type="domain" description="RNA polymerase sigma factor 70 region 4 type 2" evidence="1">
    <location>
        <begin position="112"/>
        <end position="153"/>
    </location>
</feature>
<evidence type="ECO:0000313" key="2">
    <source>
        <dbReference type="EMBL" id="KKL62449.1"/>
    </source>
</evidence>
<comment type="caution">
    <text evidence="2">The sequence shown here is derived from an EMBL/GenBank/DDBJ whole genome shotgun (WGS) entry which is preliminary data.</text>
</comment>
<evidence type="ECO:0000259" key="1">
    <source>
        <dbReference type="Pfam" id="PF08281"/>
    </source>
</evidence>
<dbReference type="GO" id="GO:0016987">
    <property type="term" value="F:sigma factor activity"/>
    <property type="evidence" value="ECO:0007669"/>
    <property type="project" value="InterPro"/>
</dbReference>
<proteinExistence type="predicted"/>
<dbReference type="InterPro" id="IPR013324">
    <property type="entry name" value="RNA_pol_sigma_r3/r4-like"/>
</dbReference>